<dbReference type="EMBL" id="JADGJH010000804">
    <property type="protein sequence ID" value="KAJ3122482.1"/>
    <property type="molecule type" value="Genomic_DNA"/>
</dbReference>
<dbReference type="InterPro" id="IPR051324">
    <property type="entry name" value="Stress/Tellurium_Resist"/>
</dbReference>
<evidence type="ECO:0000313" key="3">
    <source>
        <dbReference type="EMBL" id="KAJ3122482.1"/>
    </source>
</evidence>
<dbReference type="PROSITE" id="PS50181">
    <property type="entry name" value="FBOX"/>
    <property type="match status" value="1"/>
</dbReference>
<dbReference type="PROSITE" id="PS50127">
    <property type="entry name" value="UBC_2"/>
    <property type="match status" value="1"/>
</dbReference>
<dbReference type="SUPFAM" id="SSF54495">
    <property type="entry name" value="UBC-like"/>
    <property type="match status" value="1"/>
</dbReference>
<dbReference type="Gene3D" id="1.20.1280.50">
    <property type="match status" value="1"/>
</dbReference>
<dbReference type="Pfam" id="PF00179">
    <property type="entry name" value="UQ_con"/>
    <property type="match status" value="1"/>
</dbReference>
<gene>
    <name evidence="3" type="ORF">HK100_011978</name>
</gene>
<dbReference type="Proteomes" id="UP001211907">
    <property type="component" value="Unassembled WGS sequence"/>
</dbReference>
<feature type="domain" description="UBC core" evidence="1">
    <location>
        <begin position="6"/>
        <end position="173"/>
    </location>
</feature>
<dbReference type="SMART" id="SM00212">
    <property type="entry name" value="UBCc"/>
    <property type="match status" value="1"/>
</dbReference>
<feature type="domain" description="F-box" evidence="2">
    <location>
        <begin position="331"/>
        <end position="377"/>
    </location>
</feature>
<proteinExistence type="predicted"/>
<protein>
    <recommendedName>
        <fullName evidence="5">UBC core domain-containing protein</fullName>
    </recommendedName>
</protein>
<organism evidence="3 4">
    <name type="scientific">Physocladia obscura</name>
    <dbReference type="NCBI Taxonomy" id="109957"/>
    <lineage>
        <taxon>Eukaryota</taxon>
        <taxon>Fungi</taxon>
        <taxon>Fungi incertae sedis</taxon>
        <taxon>Chytridiomycota</taxon>
        <taxon>Chytridiomycota incertae sedis</taxon>
        <taxon>Chytridiomycetes</taxon>
        <taxon>Chytridiales</taxon>
        <taxon>Chytriomycetaceae</taxon>
        <taxon>Physocladia</taxon>
    </lineage>
</organism>
<dbReference type="Gene3D" id="3.10.110.10">
    <property type="entry name" value="Ubiquitin Conjugating Enzyme"/>
    <property type="match status" value="1"/>
</dbReference>
<comment type="caution">
    <text evidence="3">The sequence shown here is derived from an EMBL/GenBank/DDBJ whole genome shotgun (WGS) entry which is preliminary data.</text>
</comment>
<dbReference type="PANTHER" id="PTHR32097:SF17">
    <property type="entry name" value="CAMP-BINDING PROTEIN 1-RELATED"/>
    <property type="match status" value="1"/>
</dbReference>
<dbReference type="InterPro" id="IPR001810">
    <property type="entry name" value="F-box_dom"/>
</dbReference>
<name>A0AAD5T1X1_9FUNG</name>
<dbReference type="Pfam" id="PF12937">
    <property type="entry name" value="F-box-like"/>
    <property type="match status" value="1"/>
</dbReference>
<dbReference type="CDD" id="cd06974">
    <property type="entry name" value="TerD_like"/>
    <property type="match status" value="1"/>
</dbReference>
<keyword evidence="4" id="KW-1185">Reference proteome</keyword>
<dbReference type="InterPro" id="IPR000608">
    <property type="entry name" value="UBC"/>
</dbReference>
<dbReference type="Pfam" id="PF02342">
    <property type="entry name" value="TerD"/>
    <property type="match status" value="1"/>
</dbReference>
<dbReference type="Gene3D" id="2.60.60.30">
    <property type="entry name" value="sav2460 like domains"/>
    <property type="match status" value="1"/>
</dbReference>
<dbReference type="SUPFAM" id="SSF53300">
    <property type="entry name" value="vWA-like"/>
    <property type="match status" value="1"/>
</dbReference>
<reference evidence="3" key="1">
    <citation type="submission" date="2020-05" db="EMBL/GenBank/DDBJ databases">
        <title>Phylogenomic resolution of chytrid fungi.</title>
        <authorList>
            <person name="Stajich J.E."/>
            <person name="Amses K."/>
            <person name="Simmons R."/>
            <person name="Seto K."/>
            <person name="Myers J."/>
            <person name="Bonds A."/>
            <person name="Quandt C.A."/>
            <person name="Barry K."/>
            <person name="Liu P."/>
            <person name="Grigoriev I."/>
            <person name="Longcore J.E."/>
            <person name="James T.Y."/>
        </authorList>
    </citation>
    <scope>NUCLEOTIDE SEQUENCE</scope>
    <source>
        <strain evidence="3">JEL0513</strain>
    </source>
</reference>
<dbReference type="InterPro" id="IPR003325">
    <property type="entry name" value="TerD"/>
</dbReference>
<dbReference type="Gene3D" id="3.40.50.410">
    <property type="entry name" value="von Willebrand factor, type A domain"/>
    <property type="match status" value="1"/>
</dbReference>
<evidence type="ECO:0000259" key="2">
    <source>
        <dbReference type="PROSITE" id="PS50181"/>
    </source>
</evidence>
<evidence type="ECO:0008006" key="5">
    <source>
        <dbReference type="Google" id="ProtNLM"/>
    </source>
</evidence>
<accession>A0AAD5T1X1</accession>
<dbReference type="SMART" id="SM00256">
    <property type="entry name" value="FBOX"/>
    <property type="match status" value="1"/>
</dbReference>
<dbReference type="InterPro" id="IPR036047">
    <property type="entry name" value="F-box-like_dom_sf"/>
</dbReference>
<evidence type="ECO:0000313" key="4">
    <source>
        <dbReference type="Proteomes" id="UP001211907"/>
    </source>
</evidence>
<evidence type="ECO:0000259" key="1">
    <source>
        <dbReference type="PROSITE" id="PS50127"/>
    </source>
</evidence>
<dbReference type="InterPro" id="IPR036465">
    <property type="entry name" value="vWFA_dom_sf"/>
</dbReference>
<sequence>MTPATPAARRLMRDLAELQTAPVGRVGAAPATDTNILEWHANIAASFARCPLHVRLCFPQNYPAAPPAVFLYAPLPHANVTRDKRNMNMYTVCLDMLGTSVYADPSATTSGVFPYSGWSSSYSVKSIMMQLQTFLLDDKKLADAVASGSIAPCRRSMELFSCPGCAHTPEVPCPPVAPASPARIVPRYIARPFVRESLDIARARRVATERIAAAKSLASSKIDADGWTLTSARSHSRIPLMNGLYTTIENSSSSLESAKKPSVISSSVAPSAESVASPILQIKTNEKRRIIRIISSAKIVPKLISKDLPKLEHEEKNISESIVVPPKLPSTCPFSYLPYEIMLQILNMLPVQSIIILSETSKYFYIATEDGYLWRNLYNSLDSKLEMKGSSIGDWKHVYTLQMNGIIQDLRCFHRKISFEEDVLGIPIEFTVNPIKKTIDYIHSTMDLLSYSAFREDSVRKTVWSEKFSEWMPLYLSYEHFQRGLPLLKKSLRRLCPHIISNGFDPIMVLEVLPKLMNTQIVLLCDNGLHNSHSFLENFFQIHRLFIEMVTEFPQLKRTILARLNSFAKNDAGRNKTACPSLGDLIPLLSVMPNPLNAWKSIGPVFLKESFERNVLWIGRHKSELATLKPIGTNGIEQDRIDDTFNASATSLKLWATYVALFSSISSMGSSAKLVKLNDEFYGRPSTVFLDRIRAVVQVVLECKSFDEILPLYMLPRLPFLTPSYDAKKLTEALRECVRQSLRKKYHTKTTNFTRIHASGVSKILRKGQSYRCAPGTRSVVMEGSWLRGGASSYLDSTVFLYDFDGKFIDLADFRHQDSEKPIVSNKAAVREGEKIIDDQKPLNVIFIVDVTGSMSSQIEGVKQMIKKFCDVDRAGVRIHIWSFTEGGDDIFVCTSPPGLSSSQLQRYVEKLKICVPVDFSREYANGDDSPENVVSAVAKLILEFDSTDNILAFLITDADPHHKCYGSSRTAKAETRWLSENGFTTDIYEVLNEVIESLNVTFVPILYNTSDAWYQQAAVLSGGLCLTPKSFESTLLSTGLVHILTTVQELSTTQTISSTLAETTASNLKGFNTIPISLDNFIPLHNDPVEQDRLAAVSWTWDMEITPAIIHALIRTTVERFSFNGAIRHSGDIIVATTGRAGNRVSVNVKMLPDAVQTLVFVMSSWTGTLGMVRDPEVRLFDAGSMTELCRYSFGDGGKDGDATAVVLCKLKREKLDAIWSVDAVGKVGVGSAQNYAPIKELIKTVL</sequence>
<dbReference type="InterPro" id="IPR016135">
    <property type="entry name" value="UBQ-conjugating_enzyme/RWD"/>
</dbReference>
<dbReference type="CDD" id="cd23955">
    <property type="entry name" value="UBCc_invertebrate"/>
    <property type="match status" value="1"/>
</dbReference>
<dbReference type="SUPFAM" id="SSF81383">
    <property type="entry name" value="F-box domain"/>
    <property type="match status" value="1"/>
</dbReference>
<dbReference type="PANTHER" id="PTHR32097">
    <property type="entry name" value="CAMP-BINDING PROTEIN 1-RELATED"/>
    <property type="match status" value="1"/>
</dbReference>
<dbReference type="AlphaFoldDB" id="A0AAD5T1X1"/>
<dbReference type="CDD" id="cd00198">
    <property type="entry name" value="vWFA"/>
    <property type="match status" value="1"/>
</dbReference>